<protein>
    <submittedName>
        <fullName evidence="2">Uncharacterized protein</fullName>
    </submittedName>
</protein>
<organism evidence="2 3">
    <name type="scientific">Streptomyces coacervatus</name>
    <dbReference type="NCBI Taxonomy" id="647381"/>
    <lineage>
        <taxon>Bacteria</taxon>
        <taxon>Bacillati</taxon>
        <taxon>Actinomycetota</taxon>
        <taxon>Actinomycetes</taxon>
        <taxon>Kitasatosporales</taxon>
        <taxon>Streptomycetaceae</taxon>
        <taxon>Streptomyces</taxon>
    </lineage>
</organism>
<evidence type="ECO:0000256" key="1">
    <source>
        <dbReference type="SAM" id="MobiDB-lite"/>
    </source>
</evidence>
<gene>
    <name evidence="2" type="ORF">GCM10022403_053400</name>
</gene>
<keyword evidence="3" id="KW-1185">Reference proteome</keyword>
<name>A0ABP7I9M4_9ACTN</name>
<evidence type="ECO:0000313" key="2">
    <source>
        <dbReference type="EMBL" id="GAA3813055.1"/>
    </source>
</evidence>
<dbReference type="Proteomes" id="UP001501009">
    <property type="component" value="Unassembled WGS sequence"/>
</dbReference>
<accession>A0ABP7I9M4</accession>
<comment type="caution">
    <text evidence="2">The sequence shown here is derived from an EMBL/GenBank/DDBJ whole genome shotgun (WGS) entry which is preliminary data.</text>
</comment>
<dbReference type="EMBL" id="BAABDE010000022">
    <property type="protein sequence ID" value="GAA3813055.1"/>
    <property type="molecule type" value="Genomic_DNA"/>
</dbReference>
<reference evidence="3" key="1">
    <citation type="journal article" date="2019" name="Int. J. Syst. Evol. Microbiol.">
        <title>The Global Catalogue of Microorganisms (GCM) 10K type strain sequencing project: providing services to taxonomists for standard genome sequencing and annotation.</title>
        <authorList>
            <consortium name="The Broad Institute Genomics Platform"/>
            <consortium name="The Broad Institute Genome Sequencing Center for Infectious Disease"/>
            <person name="Wu L."/>
            <person name="Ma J."/>
        </authorList>
    </citation>
    <scope>NUCLEOTIDE SEQUENCE [LARGE SCALE GENOMIC DNA]</scope>
    <source>
        <strain evidence="3">JCM 17138</strain>
    </source>
</reference>
<feature type="compositionally biased region" description="Low complexity" evidence="1">
    <location>
        <begin position="24"/>
        <end position="43"/>
    </location>
</feature>
<proteinExistence type="predicted"/>
<sequence length="126" mass="13428">MTLGPEPNKGEQVRRRFIPLVQDRPSASEARPAATSPSAETPAPRTPPQLSDVQKTFITAGGKAGSYEFPAISEFQRGTLGVSAQLNEMALSRGRKNVAVSVTTRTSGSWGLSVGWTKTIDPKSSE</sequence>
<evidence type="ECO:0000313" key="3">
    <source>
        <dbReference type="Proteomes" id="UP001501009"/>
    </source>
</evidence>
<feature type="region of interest" description="Disordered" evidence="1">
    <location>
        <begin position="1"/>
        <end position="51"/>
    </location>
</feature>